<dbReference type="VEuPathDB" id="FungiDB:BO72DRAFT_470801"/>
<dbReference type="GO" id="GO:0045122">
    <property type="term" value="P:aflatoxin biosynthetic process"/>
    <property type="evidence" value="ECO:0007669"/>
    <property type="project" value="InterPro"/>
</dbReference>
<dbReference type="EMBL" id="KZ824668">
    <property type="protein sequence ID" value="RAK74418.1"/>
    <property type="molecule type" value="Genomic_DNA"/>
</dbReference>
<protein>
    <recommendedName>
        <fullName evidence="7">Zn(2)-C6 fungal-type domain-containing protein</fullName>
    </recommendedName>
</protein>
<dbReference type="PROSITE" id="PS50048">
    <property type="entry name" value="ZN2_CY6_FUNGAL_2"/>
    <property type="match status" value="1"/>
</dbReference>
<dbReference type="GeneID" id="63864386"/>
<keyword evidence="9" id="KW-1185">Reference proteome</keyword>
<dbReference type="GO" id="GO:0005634">
    <property type="term" value="C:nucleus"/>
    <property type="evidence" value="ECO:0007669"/>
    <property type="project" value="InterPro"/>
</dbReference>
<dbReference type="PRINTS" id="PR00755">
    <property type="entry name" value="AFLATOXINBRP"/>
</dbReference>
<proteinExistence type="predicted"/>
<dbReference type="GO" id="GO:0000981">
    <property type="term" value="F:DNA-binding transcription factor activity, RNA polymerase II-specific"/>
    <property type="evidence" value="ECO:0007669"/>
    <property type="project" value="InterPro"/>
</dbReference>
<name>A0A8G1VWM6_9EURO</name>
<dbReference type="PANTHER" id="PTHR31069">
    <property type="entry name" value="OLEATE-ACTIVATED TRANSCRIPTION FACTOR 1-RELATED"/>
    <property type="match status" value="1"/>
</dbReference>
<dbReference type="Pfam" id="PF00172">
    <property type="entry name" value="Zn_clus"/>
    <property type="match status" value="1"/>
</dbReference>
<gene>
    <name evidence="8" type="ORF">BO72DRAFT_470801</name>
</gene>
<dbReference type="SMART" id="SM00066">
    <property type="entry name" value="GAL4"/>
    <property type="match status" value="1"/>
</dbReference>
<accession>A0A8G1VWM6</accession>
<dbReference type="GO" id="GO:0003677">
    <property type="term" value="F:DNA binding"/>
    <property type="evidence" value="ECO:0007669"/>
    <property type="project" value="UniProtKB-KW"/>
</dbReference>
<evidence type="ECO:0000313" key="8">
    <source>
        <dbReference type="EMBL" id="RAK74418.1"/>
    </source>
</evidence>
<dbReference type="CDD" id="cd00067">
    <property type="entry name" value="GAL4"/>
    <property type="match status" value="1"/>
</dbReference>
<feature type="region of interest" description="Disordered" evidence="6">
    <location>
        <begin position="138"/>
        <end position="169"/>
    </location>
</feature>
<evidence type="ECO:0000256" key="5">
    <source>
        <dbReference type="ARBA" id="ARBA00023242"/>
    </source>
</evidence>
<keyword evidence="4" id="KW-0804">Transcription</keyword>
<dbReference type="OrthoDB" id="2943660at2759"/>
<evidence type="ECO:0000313" key="9">
    <source>
        <dbReference type="Proteomes" id="UP000249789"/>
    </source>
</evidence>
<dbReference type="RefSeq" id="XP_040798428.1">
    <property type="nucleotide sequence ID" value="XM_040947053.1"/>
</dbReference>
<dbReference type="PROSITE" id="PS00463">
    <property type="entry name" value="ZN2_CY6_FUNGAL_1"/>
    <property type="match status" value="1"/>
</dbReference>
<dbReference type="AlphaFoldDB" id="A0A8G1VWM6"/>
<organism evidence="8 9">
    <name type="scientific">Aspergillus fijiensis CBS 313.89</name>
    <dbReference type="NCBI Taxonomy" id="1448319"/>
    <lineage>
        <taxon>Eukaryota</taxon>
        <taxon>Fungi</taxon>
        <taxon>Dikarya</taxon>
        <taxon>Ascomycota</taxon>
        <taxon>Pezizomycotina</taxon>
        <taxon>Eurotiomycetes</taxon>
        <taxon>Eurotiomycetidae</taxon>
        <taxon>Eurotiales</taxon>
        <taxon>Aspergillaceae</taxon>
        <taxon>Aspergillus</taxon>
    </lineage>
</organism>
<dbReference type="GO" id="GO:0008270">
    <property type="term" value="F:zinc ion binding"/>
    <property type="evidence" value="ECO:0007669"/>
    <property type="project" value="InterPro"/>
</dbReference>
<dbReference type="SUPFAM" id="SSF57701">
    <property type="entry name" value="Zn2/Cys6 DNA-binding domain"/>
    <property type="match status" value="1"/>
</dbReference>
<evidence type="ECO:0000259" key="7">
    <source>
        <dbReference type="PROSITE" id="PS50048"/>
    </source>
</evidence>
<reference evidence="8 9" key="1">
    <citation type="submission" date="2018-02" db="EMBL/GenBank/DDBJ databases">
        <title>The genomes of Aspergillus section Nigri reveals drivers in fungal speciation.</title>
        <authorList>
            <consortium name="DOE Joint Genome Institute"/>
            <person name="Vesth T.C."/>
            <person name="Nybo J."/>
            <person name="Theobald S."/>
            <person name="Brandl J."/>
            <person name="Frisvad J.C."/>
            <person name="Nielsen K.F."/>
            <person name="Lyhne E.K."/>
            <person name="Kogle M.E."/>
            <person name="Kuo A."/>
            <person name="Riley R."/>
            <person name="Clum A."/>
            <person name="Nolan M."/>
            <person name="Lipzen A."/>
            <person name="Salamov A."/>
            <person name="Henrissat B."/>
            <person name="Wiebenga A."/>
            <person name="De vries R.P."/>
            <person name="Grigoriev I.V."/>
            <person name="Mortensen U.H."/>
            <person name="Andersen M.R."/>
            <person name="Baker S.E."/>
        </authorList>
    </citation>
    <scope>NUCLEOTIDE SEQUENCE [LARGE SCALE GENOMIC DNA]</scope>
    <source>
        <strain evidence="8 9">CBS 313.89</strain>
    </source>
</reference>
<evidence type="ECO:0000256" key="2">
    <source>
        <dbReference type="ARBA" id="ARBA00023015"/>
    </source>
</evidence>
<evidence type="ECO:0000256" key="3">
    <source>
        <dbReference type="ARBA" id="ARBA00023125"/>
    </source>
</evidence>
<keyword evidence="5" id="KW-0539">Nucleus</keyword>
<dbReference type="Gene3D" id="4.10.240.10">
    <property type="entry name" value="Zn(2)-C6 fungal-type DNA-binding domain"/>
    <property type="match status" value="1"/>
</dbReference>
<dbReference type="PANTHER" id="PTHR31069:SF31">
    <property type="entry name" value="MONODICTYPHENONE CLUSTER TRANSCRIPTION FACTOR-RELATED"/>
    <property type="match status" value="1"/>
</dbReference>
<evidence type="ECO:0000256" key="1">
    <source>
        <dbReference type="ARBA" id="ARBA00022723"/>
    </source>
</evidence>
<dbReference type="InterPro" id="IPR001138">
    <property type="entry name" value="Zn2Cys6_DnaBD"/>
</dbReference>
<keyword evidence="3" id="KW-0238">DNA-binding</keyword>
<dbReference type="Pfam" id="PF08493">
    <property type="entry name" value="AflR"/>
    <property type="match status" value="1"/>
</dbReference>
<dbReference type="Proteomes" id="UP000249789">
    <property type="component" value="Unassembled WGS sequence"/>
</dbReference>
<dbReference type="InterPro" id="IPR050675">
    <property type="entry name" value="OAF3"/>
</dbReference>
<sequence>MQNHSGVVSILHLSLGTDWGQYGDRILLGRETNAISADPCSLTFRLIISGEDLTSASIQIELINRSKRASSKLRKSCDLCAATKVGCTKEKPSCARCAKRDHPCVYSTAKRAGRTSGKTHTRARRDSALTMAATMTATASPSPTFTSAQASDTTSPSTPDGGGLSPSLGLQRQCSPYPDIFGALRSLDENCLSSLPASSFPDLDELFASAVGLPLEQQDDAATFFDFTLDDTRTCPFPAPELITHPTSPTSAVRPHIDAAPTISRPTSAACQCLARALALLADLSPGNPGCGNDPGATATPTLPDFERVLAQNEQTSETVRSILQCNCTNDSYLLITLSLVVFRVIAWYTAATGAASGEDPLEPVLQGPPSSTDCACEDEQRIAVQRILSKLAGVQASVDLLAQRLRRISETAGEEPPDTCDPSLHMTGPLAGGIHAFLKPFSPGLVNTLEADLRKRLCDLSRAIVDRLRR</sequence>
<keyword evidence="2" id="KW-0805">Transcription regulation</keyword>
<evidence type="ECO:0000256" key="4">
    <source>
        <dbReference type="ARBA" id="ARBA00023163"/>
    </source>
</evidence>
<keyword evidence="1" id="KW-0479">Metal-binding</keyword>
<dbReference type="InterPro" id="IPR013700">
    <property type="entry name" value="AflR"/>
</dbReference>
<feature type="domain" description="Zn(2)-C6 fungal-type" evidence="7">
    <location>
        <begin position="76"/>
        <end position="106"/>
    </location>
</feature>
<evidence type="ECO:0000256" key="6">
    <source>
        <dbReference type="SAM" id="MobiDB-lite"/>
    </source>
</evidence>
<dbReference type="InterPro" id="IPR036864">
    <property type="entry name" value="Zn2-C6_fun-type_DNA-bd_sf"/>
</dbReference>